<name>A0A2Z3D894_9VIRU</name>
<dbReference type="GO" id="GO:0005198">
    <property type="term" value="F:structural molecule activity"/>
    <property type="evidence" value="ECO:0007669"/>
    <property type="project" value="InterPro"/>
</dbReference>
<evidence type="ECO:0000259" key="7">
    <source>
        <dbReference type="Pfam" id="PF00740"/>
    </source>
</evidence>
<feature type="region of interest" description="Disordered" evidence="6">
    <location>
        <begin position="20"/>
        <end position="41"/>
    </location>
</feature>
<keyword evidence="3" id="KW-1140">T=1 icosahedral capsid protein</keyword>
<dbReference type="EMBL" id="MG745671">
    <property type="protein sequence ID" value="AVR53745.1"/>
    <property type="molecule type" value="Genomic_DNA"/>
</dbReference>
<dbReference type="RefSeq" id="YP_010802413.1">
    <property type="nucleotide sequence ID" value="NC_077010.1"/>
</dbReference>
<dbReference type="GO" id="GO:0039615">
    <property type="term" value="C:T=1 icosahedral viral capsid"/>
    <property type="evidence" value="ECO:0007669"/>
    <property type="project" value="UniProtKB-KW"/>
</dbReference>
<evidence type="ECO:0000256" key="5">
    <source>
        <dbReference type="ARBA" id="ARBA00022844"/>
    </source>
</evidence>
<evidence type="ECO:0000256" key="6">
    <source>
        <dbReference type="SAM" id="MobiDB-lite"/>
    </source>
</evidence>
<dbReference type="Pfam" id="PF00740">
    <property type="entry name" value="VP1_2"/>
    <property type="match status" value="1"/>
</dbReference>
<feature type="compositionally biased region" description="Pro residues" evidence="6">
    <location>
        <begin position="323"/>
        <end position="340"/>
    </location>
</feature>
<keyword evidence="10" id="KW-1185">Reference proteome</keyword>
<dbReference type="InterPro" id="IPR016184">
    <property type="entry name" value="Capsid/spike_ssDNA_virus"/>
</dbReference>
<feature type="region of interest" description="Disordered" evidence="6">
    <location>
        <begin position="302"/>
        <end position="372"/>
    </location>
</feature>
<feature type="domain" description="Phospholipase A2-like" evidence="8">
    <location>
        <begin position="205"/>
        <end position="270"/>
    </location>
</feature>
<evidence type="ECO:0000313" key="9">
    <source>
        <dbReference type="EMBL" id="AVR53745.1"/>
    </source>
</evidence>
<proteinExistence type="inferred from homology"/>
<feature type="region of interest" description="Disordered" evidence="6">
    <location>
        <begin position="176"/>
        <end position="231"/>
    </location>
</feature>
<keyword evidence="5" id="KW-0946">Virion</keyword>
<comment type="similarity">
    <text evidence="2">Belongs to the parvoviridae capsid protein family.</text>
</comment>
<dbReference type="InterPro" id="IPR013607">
    <property type="entry name" value="Phospholipase_A2-like"/>
</dbReference>
<evidence type="ECO:0000256" key="1">
    <source>
        <dbReference type="ARBA" id="ARBA00004328"/>
    </source>
</evidence>
<dbReference type="KEGG" id="vg:80541170"/>
<dbReference type="InterPro" id="IPR036952">
    <property type="entry name" value="VP1/VP2"/>
</dbReference>
<feature type="compositionally biased region" description="Polar residues" evidence="6">
    <location>
        <begin position="351"/>
        <end position="367"/>
    </location>
</feature>
<reference evidence="9 10" key="1">
    <citation type="journal article" date="2018" name="Viruses">
        <title>Novel Parvoviruses from Wild and Domestic Animals in Brazil Provide New Insights into Parvovirus Distribution and Diversity.</title>
        <authorList>
            <person name="de Souza W.M."/>
            <person name="Dennis T."/>
            <person name="Fumagalli M.J."/>
            <person name="Araujo J."/>
            <person name="Sabino-Santos G."/>
            <person name="Maia F.G."/>
            <person name="Acrani G.O."/>
            <person name="Carrasco A.O."/>
            <person name="Romeiro M.F."/>
            <person name="Modha S."/>
            <person name="Vieira L.C."/>
            <person name="Ometto T."/>
            <person name="Queiroz L.H."/>
            <person name="Durigon E.L."/>
            <person name="Nunes M.R."/>
            <person name="Figueiredo L.T."/>
            <person name="Gifford R.J."/>
        </authorList>
    </citation>
    <scope>NUCLEOTIDE SEQUENCE [LARGE SCALE GENOMIC DNA]</scope>
    <source>
        <strain evidence="9">4113</strain>
    </source>
</reference>
<dbReference type="Proteomes" id="UP001162208">
    <property type="component" value="Segment"/>
</dbReference>
<dbReference type="Gene3D" id="2.170.30.10">
    <property type="entry name" value="Parvovirus coat protein VP1/VP2"/>
    <property type="match status" value="1"/>
</dbReference>
<evidence type="ECO:0000313" key="10">
    <source>
        <dbReference type="Proteomes" id="UP001162208"/>
    </source>
</evidence>
<dbReference type="SUPFAM" id="SSF88645">
    <property type="entry name" value="ssDNA viruses"/>
    <property type="match status" value="1"/>
</dbReference>
<keyword evidence="4" id="KW-0167">Capsid protein</keyword>
<sequence length="914" mass="99296">MTPPLEEALTAMQRQLGLATGSGLEMSASGRGNRNKRPPHSRNVAIINQAMGKFFAGLPRSLQPVKDVAQALKSTLENHRSWAVRAAIAADLLRLGLTLDVSEDTTKRLRSALGEYPQGPFTPNSIMGIYTRAKSVTSVNAERLQDFFTDSISAGVAGTPLWGDTAEALMSALAGNGSIRGSPAPEDHSSGNSQPDSGGNPAGGGLTLPGYNYVGPGNPLDNGPPQGPVDEAAQRHDQRYDELLGHGDVPYLNSHGADQMMSEELKEAEEKGQLSNPVDAVVGNAARALWHAKDLANQVASPGLSQVLPPNPLPESGSLTPEPTGPPTPDSLPTGGPPPAKVARTDEAASPSINMSTLRAGNFDTQSSGGGVKVKSQWVGGTVFSDSTIHTSHTRISIIADRGSYQPIHQDGSTARQSMPAIGMKTPYSYVDVNALSAHFTPRDFQQLLDEYAEIRPKRLTVKLSGLVIKDVSHNNGTTQVTDSASGVMTVFADEDYDYPYVMGHNQDTIPGHLPGEHYVLPQYAYFTRGMEVKGGIGSITMIDDHNTSLYFLEHHDAECLSTGDSWEHSYDFPDVPFRRLTTPSQTLYARHNPLISSRMAIMTGIDNAQRVKWKRCKGLDVGELPQNHIPGPSINSPTDTMLANSKQDFIKPLAVGDPISHARHSVAPLINQPVSYREWITNTTGVNHTAISGYAYTRRQHEESYESYPAEDGGTVAQPSIPIIPEENLIGFKPGDSFVAPGSERVYPSDGTSGEPPIYNGKLYAEPLFPLLPGACWNPNPLSYDVQLWCKIPDTECNFMAEWPLLGGWATKHPPPMIFLRLRSQPGPPAEGAHTITGNTLGQYAFFNLHYEMEWEVVRRPRSRRHNPEKPAAFPTTLSGRMPFMLSRSAADTTTKYEVPENQWMGYNYSKLL</sequence>
<protein>
    <submittedName>
        <fullName evidence="9">Capsid protein 1</fullName>
    </submittedName>
</protein>
<evidence type="ECO:0000256" key="2">
    <source>
        <dbReference type="ARBA" id="ARBA00005398"/>
    </source>
</evidence>
<dbReference type="GeneID" id="80541170"/>
<evidence type="ECO:0000256" key="3">
    <source>
        <dbReference type="ARBA" id="ARBA00022431"/>
    </source>
</evidence>
<feature type="domain" description="Coat protein VP1/VP2 Parvovirus" evidence="7">
    <location>
        <begin position="366"/>
        <end position="871"/>
    </location>
</feature>
<comment type="subcellular location">
    <subcellularLocation>
        <location evidence="1">Virion</location>
    </subcellularLocation>
</comment>
<accession>A0A2Z3D894</accession>
<evidence type="ECO:0000259" key="8">
    <source>
        <dbReference type="Pfam" id="PF08398"/>
    </source>
</evidence>
<organism evidence="9 10">
    <name type="scientific">Opossum tetraparvovirus</name>
    <dbReference type="NCBI Taxonomy" id="2137540"/>
    <lineage>
        <taxon>Viruses</taxon>
        <taxon>Monodnaviria</taxon>
        <taxon>Shotokuvirae</taxon>
        <taxon>Cossaviricota</taxon>
        <taxon>Quintoviricetes</taxon>
        <taxon>Piccovirales</taxon>
        <taxon>Parvoviridae</taxon>
        <taxon>Parvovirinae</taxon>
        <taxon>Tetraparvovirus</taxon>
        <taxon>Tetraparvovirus didelphimorph1</taxon>
    </lineage>
</organism>
<evidence type="ECO:0000256" key="4">
    <source>
        <dbReference type="ARBA" id="ARBA00022561"/>
    </source>
</evidence>
<dbReference type="Pfam" id="PF08398">
    <property type="entry name" value="Phospholip_A2_4"/>
    <property type="match status" value="1"/>
</dbReference>
<dbReference type="InterPro" id="IPR001403">
    <property type="entry name" value="Parvovirus_coat"/>
</dbReference>